<organism evidence="4 5">
    <name type="scientific">Gluconacetobacter liquefaciens</name>
    <name type="common">Acetobacter liquefaciens</name>
    <dbReference type="NCBI Taxonomy" id="89584"/>
    <lineage>
        <taxon>Bacteria</taxon>
        <taxon>Pseudomonadati</taxon>
        <taxon>Pseudomonadota</taxon>
        <taxon>Alphaproteobacteria</taxon>
        <taxon>Acetobacterales</taxon>
        <taxon>Acetobacteraceae</taxon>
        <taxon>Gluconacetobacter</taxon>
    </lineage>
</organism>
<dbReference type="SUPFAM" id="SSF53474">
    <property type="entry name" value="alpha/beta-Hydrolases"/>
    <property type="match status" value="1"/>
</dbReference>
<proteinExistence type="predicted"/>
<dbReference type="GO" id="GO:0016787">
    <property type="term" value="F:hydrolase activity"/>
    <property type="evidence" value="ECO:0007669"/>
    <property type="project" value="UniProtKB-KW"/>
</dbReference>
<dbReference type="AlphaFoldDB" id="A0A370G020"/>
<keyword evidence="1 3" id="KW-0378">Hydrolase</keyword>
<dbReference type="PANTHER" id="PTHR48081">
    <property type="entry name" value="AB HYDROLASE SUPERFAMILY PROTEIN C4A8.06C"/>
    <property type="match status" value="1"/>
</dbReference>
<reference evidence="4 5" key="1">
    <citation type="submission" date="2018-07" db="EMBL/GenBank/DDBJ databases">
        <title>Genomic Encyclopedia of Type Strains, Phase IV (KMG-IV): sequencing the most valuable type-strain genomes for metagenomic binning, comparative biology and taxonomic classification.</title>
        <authorList>
            <person name="Goeker M."/>
        </authorList>
    </citation>
    <scope>NUCLEOTIDE SEQUENCE [LARGE SCALE GENOMIC DNA]</scope>
    <source>
        <strain evidence="4 5">DSM 5603</strain>
    </source>
</reference>
<evidence type="ECO:0000313" key="3">
    <source>
        <dbReference type="EMBL" id="MBB2187383.1"/>
    </source>
</evidence>
<comment type="caution">
    <text evidence="4">The sequence shown here is derived from an EMBL/GenBank/DDBJ whole genome shotgun (WGS) entry which is preliminary data.</text>
</comment>
<evidence type="ECO:0000313" key="6">
    <source>
        <dbReference type="Proteomes" id="UP000562982"/>
    </source>
</evidence>
<evidence type="ECO:0000259" key="2">
    <source>
        <dbReference type="Pfam" id="PF07859"/>
    </source>
</evidence>
<evidence type="ECO:0000313" key="5">
    <source>
        <dbReference type="Proteomes" id="UP000254958"/>
    </source>
</evidence>
<dbReference type="Proteomes" id="UP000254958">
    <property type="component" value="Unassembled WGS sequence"/>
</dbReference>
<dbReference type="InterPro" id="IPR013094">
    <property type="entry name" value="AB_hydrolase_3"/>
</dbReference>
<protein>
    <submittedName>
        <fullName evidence="4">Acetyl esterase</fullName>
    </submittedName>
    <submittedName>
        <fullName evidence="3">Alpha/beta hydrolase</fullName>
    </submittedName>
</protein>
<dbReference type="Gene3D" id="3.40.50.1820">
    <property type="entry name" value="alpha/beta hydrolase"/>
    <property type="match status" value="1"/>
</dbReference>
<dbReference type="EMBL" id="JABEQI010000008">
    <property type="protein sequence ID" value="MBB2187383.1"/>
    <property type="molecule type" value="Genomic_DNA"/>
</dbReference>
<feature type="domain" description="Alpha/beta hydrolase fold-3" evidence="2">
    <location>
        <begin position="85"/>
        <end position="291"/>
    </location>
</feature>
<dbReference type="OrthoDB" id="9806180at2"/>
<accession>A0A370G020</accession>
<sequence>MTRAALDPEIAAFLDRIERIRSDLPPSDHPTMQQVRQQAEYVRSRLRSAPPHPTIRVEEYVLPGISPALRIRVYIPPGPAGGMLAYLHGGGWALFSLDTHDALMREYAWRSGGIVVGLDYALAPEHVFPVALEQIVEALKMLRGSEIFPEQAGLPLCVGGDSAGGNLALCAALSLRDQGETGCVSGLLLTYGVFDSVFGRSSFDLYDGSDYMLTKQEMETFWAVYCPDEAMRTSPQVAPLRAALQGLPSVSMTIATHDVLVDENMLMVEQLRQAGVDVVWTVYPGTTHSFIEAFDMAEVAQRAVLDQSRWLRLIWSGRTDGLA</sequence>
<reference evidence="3 6" key="2">
    <citation type="submission" date="2020-04" db="EMBL/GenBank/DDBJ databases">
        <title>Description of novel Gluconacetobacter.</title>
        <authorList>
            <person name="Sombolestani A."/>
        </authorList>
    </citation>
    <scope>NUCLEOTIDE SEQUENCE [LARGE SCALE GENOMIC DNA]</scope>
    <source>
        <strain evidence="3 6">LMG 1382</strain>
    </source>
</reference>
<gene>
    <name evidence="4" type="ORF">C7453_11013</name>
    <name evidence="3" type="ORF">HLH32_13535</name>
</gene>
<name>A0A370G020_GLULI</name>
<evidence type="ECO:0000256" key="1">
    <source>
        <dbReference type="ARBA" id="ARBA00022801"/>
    </source>
</evidence>
<dbReference type="InterPro" id="IPR050300">
    <property type="entry name" value="GDXG_lipolytic_enzyme"/>
</dbReference>
<dbReference type="EMBL" id="QQAW01000010">
    <property type="protein sequence ID" value="RDI36346.1"/>
    <property type="molecule type" value="Genomic_DNA"/>
</dbReference>
<dbReference type="InterPro" id="IPR029058">
    <property type="entry name" value="AB_hydrolase_fold"/>
</dbReference>
<keyword evidence="5" id="KW-1185">Reference proteome</keyword>
<dbReference type="Proteomes" id="UP000562982">
    <property type="component" value="Unassembled WGS sequence"/>
</dbReference>
<evidence type="ECO:0000313" key="4">
    <source>
        <dbReference type="EMBL" id="RDI36346.1"/>
    </source>
</evidence>
<dbReference type="RefSeq" id="WP_114728472.1">
    <property type="nucleotide sequence ID" value="NZ_BJMI01000012.1"/>
</dbReference>
<dbReference type="PANTHER" id="PTHR48081:SF8">
    <property type="entry name" value="ALPHA_BETA HYDROLASE FOLD-3 DOMAIN-CONTAINING PROTEIN-RELATED"/>
    <property type="match status" value="1"/>
</dbReference>
<dbReference type="Pfam" id="PF07859">
    <property type="entry name" value="Abhydrolase_3"/>
    <property type="match status" value="1"/>
</dbReference>